<keyword evidence="2" id="KW-1185">Reference proteome</keyword>
<protein>
    <submittedName>
        <fullName evidence="1">Uncharacterized protein</fullName>
    </submittedName>
</protein>
<evidence type="ECO:0000313" key="2">
    <source>
        <dbReference type="Proteomes" id="UP000604046"/>
    </source>
</evidence>
<dbReference type="Proteomes" id="UP000604046">
    <property type="component" value="Unassembled WGS sequence"/>
</dbReference>
<organism evidence="1 2">
    <name type="scientific">Symbiodinium natans</name>
    <dbReference type="NCBI Taxonomy" id="878477"/>
    <lineage>
        <taxon>Eukaryota</taxon>
        <taxon>Sar</taxon>
        <taxon>Alveolata</taxon>
        <taxon>Dinophyceae</taxon>
        <taxon>Suessiales</taxon>
        <taxon>Symbiodiniaceae</taxon>
        <taxon>Symbiodinium</taxon>
    </lineage>
</organism>
<comment type="caution">
    <text evidence="1">The sequence shown here is derived from an EMBL/GenBank/DDBJ whole genome shotgun (WGS) entry which is preliminary data.</text>
</comment>
<sequence length="127" mass="13253">MVRARGSLTSALIILIGLLTASKVCFTELGFLSARARLVSVAAGLVTPAQLHPPTVQPVQTSRWRRGTGAGSVLADAELSAQDQQKLGNLVLSGGALYVSGVYNSTYMAVLEAHERAVKRSAEGSST</sequence>
<dbReference type="EMBL" id="CAJNDS010002257">
    <property type="protein sequence ID" value="CAE7396225.1"/>
    <property type="molecule type" value="Genomic_DNA"/>
</dbReference>
<dbReference type="OrthoDB" id="10581081at2759"/>
<name>A0A812QNP4_9DINO</name>
<evidence type="ECO:0000313" key="1">
    <source>
        <dbReference type="EMBL" id="CAE7396225.1"/>
    </source>
</evidence>
<proteinExistence type="predicted"/>
<dbReference type="AlphaFoldDB" id="A0A812QNP4"/>
<reference evidence="1" key="1">
    <citation type="submission" date="2021-02" db="EMBL/GenBank/DDBJ databases">
        <authorList>
            <person name="Dougan E. K."/>
            <person name="Rhodes N."/>
            <person name="Thang M."/>
            <person name="Chan C."/>
        </authorList>
    </citation>
    <scope>NUCLEOTIDE SEQUENCE</scope>
</reference>
<accession>A0A812QNP4</accession>
<gene>
    <name evidence="1" type="ORF">SNAT2548_LOCUS21580</name>
</gene>